<evidence type="ECO:0000256" key="3">
    <source>
        <dbReference type="PIRSR" id="PIRSR640198-3"/>
    </source>
</evidence>
<dbReference type="PANTHER" id="PTHR13504">
    <property type="entry name" value="FIDO DOMAIN-CONTAINING PROTEIN DDB_G0283145"/>
    <property type="match status" value="1"/>
</dbReference>
<accession>A0A6S6TQ77</accession>
<dbReference type="InterPro" id="IPR040198">
    <property type="entry name" value="Fido_containing"/>
</dbReference>
<name>A0A6S6TQ77_9BACT</name>
<keyword evidence="2" id="KW-0547">Nucleotide-binding</keyword>
<dbReference type="InterPro" id="IPR003812">
    <property type="entry name" value="Fido"/>
</dbReference>
<feature type="site" description="Important for autoinhibition of adenylyltransferase activity" evidence="3">
    <location>
        <position position="47"/>
    </location>
</feature>
<dbReference type="SUPFAM" id="SSF140931">
    <property type="entry name" value="Fic-like"/>
    <property type="match status" value="1"/>
</dbReference>
<feature type="binding site" evidence="2">
    <location>
        <begin position="178"/>
        <end position="185"/>
    </location>
    <ligand>
        <name>ATP</name>
        <dbReference type="ChEBI" id="CHEBI:30616"/>
    </ligand>
</feature>
<feature type="active site" evidence="1">
    <location>
        <position position="174"/>
    </location>
</feature>
<dbReference type="Gene3D" id="1.10.3290.10">
    <property type="entry name" value="Fido-like domain"/>
    <property type="match status" value="1"/>
</dbReference>
<evidence type="ECO:0000313" key="5">
    <source>
        <dbReference type="EMBL" id="CAA6824941.1"/>
    </source>
</evidence>
<feature type="binding site" evidence="2">
    <location>
        <begin position="210"/>
        <end position="211"/>
    </location>
    <ligand>
        <name>ATP</name>
        <dbReference type="ChEBI" id="CHEBI:30616"/>
    </ligand>
</feature>
<feature type="binding site" evidence="2">
    <location>
        <begin position="129"/>
        <end position="132"/>
    </location>
    <ligand>
        <name>ATP</name>
        <dbReference type="ChEBI" id="CHEBI:30616"/>
    </ligand>
</feature>
<dbReference type="GO" id="GO:0005524">
    <property type="term" value="F:ATP binding"/>
    <property type="evidence" value="ECO:0007669"/>
    <property type="project" value="UniProtKB-KW"/>
</dbReference>
<reference evidence="5" key="1">
    <citation type="submission" date="2020-01" db="EMBL/GenBank/DDBJ databases">
        <authorList>
            <person name="Meier V. D."/>
            <person name="Meier V D."/>
        </authorList>
    </citation>
    <scope>NUCLEOTIDE SEQUENCE</scope>
    <source>
        <strain evidence="5">HLG_WM_MAG_01</strain>
    </source>
</reference>
<dbReference type="InterPro" id="IPR036597">
    <property type="entry name" value="Fido-like_dom_sf"/>
</dbReference>
<dbReference type="Pfam" id="PF02661">
    <property type="entry name" value="Fic"/>
    <property type="match status" value="1"/>
</dbReference>
<dbReference type="PANTHER" id="PTHR13504:SF38">
    <property type="entry name" value="FIDO DOMAIN-CONTAINING PROTEIN"/>
    <property type="match status" value="1"/>
</dbReference>
<feature type="domain" description="Fido" evidence="4">
    <location>
        <begin position="96"/>
        <end position="232"/>
    </location>
</feature>
<dbReference type="AlphaFoldDB" id="A0A6S6TQ77"/>
<dbReference type="PROSITE" id="PS51459">
    <property type="entry name" value="FIDO"/>
    <property type="match status" value="1"/>
</dbReference>
<feature type="binding site" evidence="2">
    <location>
        <position position="218"/>
    </location>
    <ligand>
        <name>ATP</name>
        <dbReference type="ChEBI" id="CHEBI:30616"/>
    </ligand>
</feature>
<dbReference type="EMBL" id="CACVAS010000128">
    <property type="protein sequence ID" value="CAA6824941.1"/>
    <property type="molecule type" value="Genomic_DNA"/>
</dbReference>
<keyword evidence="2" id="KW-0067">ATP-binding</keyword>
<protein>
    <recommendedName>
        <fullName evidence="4">Fido domain-containing protein</fullName>
    </recommendedName>
</protein>
<proteinExistence type="predicted"/>
<gene>
    <name evidence="5" type="ORF">HELGO_WM7024</name>
</gene>
<evidence type="ECO:0000256" key="2">
    <source>
        <dbReference type="PIRSR" id="PIRSR640198-2"/>
    </source>
</evidence>
<sequence length="290" mass="34066">MLTKKQETKIDNLRKEYFKYALGKQQLLRLISETEVFEQVYNSNAIENSTLTIEETEKILLQIDLDRYVSEREIHEAKNLACVTEYIDNNAKDKALGADMILFLHKILLSNINNDIAGRFRIGDEYVRVGNHIAPAPSEIDEGLEKMFMTYKADASKNIVEKIARFHLDFETLHPFIDGNGRIGRSLNNYLLIREEYVPINIRFLDREEYYHAFREFNIWDKTEIMEKIIYRALVNSYYKRLAYLKGLKIVKLSEYAKSHKLSHPNLINKAKRQTIAAFMERGIWMIGDE</sequence>
<evidence type="ECO:0000259" key="4">
    <source>
        <dbReference type="PROSITE" id="PS51459"/>
    </source>
</evidence>
<organism evidence="5">
    <name type="scientific">uncultured Sulfurovum sp</name>
    <dbReference type="NCBI Taxonomy" id="269237"/>
    <lineage>
        <taxon>Bacteria</taxon>
        <taxon>Pseudomonadati</taxon>
        <taxon>Campylobacterota</taxon>
        <taxon>Epsilonproteobacteria</taxon>
        <taxon>Campylobacterales</taxon>
        <taxon>Sulfurovaceae</taxon>
        <taxon>Sulfurovum</taxon>
        <taxon>environmental samples</taxon>
    </lineage>
</organism>
<evidence type="ECO:0000256" key="1">
    <source>
        <dbReference type="PIRSR" id="PIRSR640198-1"/>
    </source>
</evidence>